<dbReference type="RefSeq" id="WP_229489896.1">
    <property type="nucleotide sequence ID" value="NZ_JAIVFQ010000106.1"/>
</dbReference>
<name>A0ABS8IJD0_9NOSO</name>
<reference evidence="1 2" key="1">
    <citation type="journal article" date="2021" name="Microorganisms">
        <title>Genome Evolution of Filamentous Cyanobacterium Nostoc Species: From Facultative Symbiosis to Free Living.</title>
        <authorList>
            <person name="Huo D."/>
            <person name="Li H."/>
            <person name="Cai F."/>
            <person name="Guo X."/>
            <person name="Qiao Z."/>
            <person name="Wang W."/>
            <person name="Yu G."/>
            <person name="Li R."/>
        </authorList>
    </citation>
    <scope>NUCLEOTIDE SEQUENCE [LARGE SCALE GENOMIC DNA]</scope>
    <source>
        <strain evidence="1 2">CHAB 5714</strain>
    </source>
</reference>
<proteinExistence type="predicted"/>
<gene>
    <name evidence="1" type="ORF">LC586_34140</name>
</gene>
<accession>A0ABS8IJD0</accession>
<organism evidence="1 2">
    <name type="scientific">Nostoc favosum CHAB5714</name>
    <dbReference type="NCBI Taxonomy" id="2780399"/>
    <lineage>
        <taxon>Bacteria</taxon>
        <taxon>Bacillati</taxon>
        <taxon>Cyanobacteriota</taxon>
        <taxon>Cyanophyceae</taxon>
        <taxon>Nostocales</taxon>
        <taxon>Nostocaceae</taxon>
        <taxon>Nostoc</taxon>
        <taxon>Nostoc favosum</taxon>
    </lineage>
</organism>
<feature type="non-terminal residue" evidence="1">
    <location>
        <position position="1"/>
    </location>
</feature>
<evidence type="ECO:0000313" key="2">
    <source>
        <dbReference type="Proteomes" id="UP001199525"/>
    </source>
</evidence>
<sequence length="73" mass="8059">PPEMVLGTHDKRQIIEEPCEVKVSCTVLKTNGVGDNSVEFNHADNESSMGFELAIATVLLYKQACSEFILLFT</sequence>
<dbReference type="EMBL" id="JAIVFQ010000106">
    <property type="protein sequence ID" value="MCC5604076.1"/>
    <property type="molecule type" value="Genomic_DNA"/>
</dbReference>
<evidence type="ECO:0000313" key="1">
    <source>
        <dbReference type="EMBL" id="MCC5604076.1"/>
    </source>
</evidence>
<comment type="caution">
    <text evidence="1">The sequence shown here is derived from an EMBL/GenBank/DDBJ whole genome shotgun (WGS) entry which is preliminary data.</text>
</comment>
<protein>
    <submittedName>
        <fullName evidence="1">Uncharacterized protein</fullName>
    </submittedName>
</protein>
<keyword evidence="2" id="KW-1185">Reference proteome</keyword>
<dbReference type="Proteomes" id="UP001199525">
    <property type="component" value="Unassembled WGS sequence"/>
</dbReference>